<dbReference type="InterPro" id="IPR020084">
    <property type="entry name" value="NUDIX_hydrolase_CS"/>
</dbReference>
<evidence type="ECO:0000256" key="5">
    <source>
        <dbReference type="RuleBase" id="RU003476"/>
    </source>
</evidence>
<proteinExistence type="inferred from homology"/>
<gene>
    <name evidence="7" type="ORF">Athai_32460</name>
</gene>
<protein>
    <submittedName>
        <fullName evidence="7">NUDIX hydrolase</fullName>
    </submittedName>
</protein>
<evidence type="ECO:0000259" key="6">
    <source>
        <dbReference type="PROSITE" id="PS51462"/>
    </source>
</evidence>
<comment type="cofactor">
    <cofactor evidence="1">
        <name>Mg(2+)</name>
        <dbReference type="ChEBI" id="CHEBI:18420"/>
    </cofactor>
</comment>
<organism evidence="7 8">
    <name type="scientific">Actinocatenispora thailandica</name>
    <dbReference type="NCBI Taxonomy" id="227318"/>
    <lineage>
        <taxon>Bacteria</taxon>
        <taxon>Bacillati</taxon>
        <taxon>Actinomycetota</taxon>
        <taxon>Actinomycetes</taxon>
        <taxon>Micromonosporales</taxon>
        <taxon>Micromonosporaceae</taxon>
        <taxon>Actinocatenispora</taxon>
    </lineage>
</organism>
<dbReference type="PANTHER" id="PTHR43046">
    <property type="entry name" value="GDP-MANNOSE MANNOSYL HYDROLASE"/>
    <property type="match status" value="1"/>
</dbReference>
<dbReference type="AlphaFoldDB" id="A0A7R7DQ44"/>
<dbReference type="PROSITE" id="PS51462">
    <property type="entry name" value="NUDIX"/>
    <property type="match status" value="1"/>
</dbReference>
<feature type="domain" description="Nudix hydrolase" evidence="6">
    <location>
        <begin position="14"/>
        <end position="144"/>
    </location>
</feature>
<dbReference type="PRINTS" id="PR00502">
    <property type="entry name" value="NUDIXFAMILY"/>
</dbReference>
<evidence type="ECO:0000256" key="2">
    <source>
        <dbReference type="ARBA" id="ARBA00005582"/>
    </source>
</evidence>
<accession>A0A7R7DQ44</accession>
<evidence type="ECO:0000313" key="8">
    <source>
        <dbReference type="Proteomes" id="UP000611640"/>
    </source>
</evidence>
<dbReference type="EMBL" id="AP023355">
    <property type="protein sequence ID" value="BCJ35743.1"/>
    <property type="molecule type" value="Genomic_DNA"/>
</dbReference>
<evidence type="ECO:0000256" key="1">
    <source>
        <dbReference type="ARBA" id="ARBA00001946"/>
    </source>
</evidence>
<keyword evidence="4" id="KW-0460">Magnesium</keyword>
<comment type="similarity">
    <text evidence="2 5">Belongs to the Nudix hydrolase family.</text>
</comment>
<evidence type="ECO:0000256" key="4">
    <source>
        <dbReference type="ARBA" id="ARBA00022842"/>
    </source>
</evidence>
<dbReference type="InterPro" id="IPR015797">
    <property type="entry name" value="NUDIX_hydrolase-like_dom_sf"/>
</dbReference>
<sequence>MAMFAVEAPAHNPTRAAMAAGALFVDDAGRVMLVEPTYKNYWDIPGGYVEPGESPADACAREVREELGIEPRIGRLLVADWAPTKKDGDKMLFIFEGGRLTPEQHDAIRFPDGEISRYEYIAPNDLAKYTIDRLVQRITAAEEARRAGLSLYLENGAVERQQS</sequence>
<keyword evidence="8" id="KW-1185">Reference proteome</keyword>
<evidence type="ECO:0000256" key="3">
    <source>
        <dbReference type="ARBA" id="ARBA00022801"/>
    </source>
</evidence>
<dbReference type="PROSITE" id="PS00893">
    <property type="entry name" value="NUDIX_BOX"/>
    <property type="match status" value="1"/>
</dbReference>
<evidence type="ECO:0000313" key="7">
    <source>
        <dbReference type="EMBL" id="BCJ35743.1"/>
    </source>
</evidence>
<dbReference type="InterPro" id="IPR020476">
    <property type="entry name" value="Nudix_hydrolase"/>
</dbReference>
<dbReference type="GO" id="GO:0016787">
    <property type="term" value="F:hydrolase activity"/>
    <property type="evidence" value="ECO:0007669"/>
    <property type="project" value="UniProtKB-KW"/>
</dbReference>
<dbReference type="Gene3D" id="3.90.79.10">
    <property type="entry name" value="Nucleoside Triphosphate Pyrophosphohydrolase"/>
    <property type="match status" value="1"/>
</dbReference>
<dbReference type="Proteomes" id="UP000611640">
    <property type="component" value="Chromosome"/>
</dbReference>
<dbReference type="InterPro" id="IPR000086">
    <property type="entry name" value="NUDIX_hydrolase_dom"/>
</dbReference>
<dbReference type="SUPFAM" id="SSF55811">
    <property type="entry name" value="Nudix"/>
    <property type="match status" value="1"/>
</dbReference>
<keyword evidence="3 5" id="KW-0378">Hydrolase</keyword>
<dbReference type="PANTHER" id="PTHR43046:SF12">
    <property type="entry name" value="GDP-MANNOSE MANNOSYL HYDROLASE"/>
    <property type="match status" value="1"/>
</dbReference>
<dbReference type="CDD" id="cd18876">
    <property type="entry name" value="NUDIX_Hydrolase"/>
    <property type="match status" value="1"/>
</dbReference>
<dbReference type="Pfam" id="PF00293">
    <property type="entry name" value="NUDIX"/>
    <property type="match status" value="1"/>
</dbReference>
<name>A0A7R7DQ44_9ACTN</name>
<dbReference type="KEGG" id="atl:Athai_32460"/>
<reference evidence="7 8" key="1">
    <citation type="submission" date="2020-08" db="EMBL/GenBank/DDBJ databases">
        <title>Whole genome shotgun sequence of Actinocatenispora thailandica NBRC 105041.</title>
        <authorList>
            <person name="Komaki H."/>
            <person name="Tamura T."/>
        </authorList>
    </citation>
    <scope>NUCLEOTIDE SEQUENCE [LARGE SCALE GENOMIC DNA]</scope>
    <source>
        <strain evidence="7 8">NBRC 105041</strain>
    </source>
</reference>